<evidence type="ECO:0000313" key="1">
    <source>
        <dbReference type="EMBL" id="RNI33613.1"/>
    </source>
</evidence>
<dbReference type="AlphaFoldDB" id="A0A3M9N8R0"/>
<comment type="caution">
    <text evidence="1">The sequence shown here is derived from an EMBL/GenBank/DDBJ whole genome shotgun (WGS) entry which is preliminary data.</text>
</comment>
<keyword evidence="2" id="KW-1185">Reference proteome</keyword>
<sequence>MSGYMPSNSTTTSFQKIIPNIATRLKVLNIHFYSIKESSQKPQLLNLDDAISKISYGRFEWGLNTSIPIMLDTINNYEDSGKVAILISDMIYSPEEQKLVGQSVTLISDQIKNTNLSTSLLLLNSDFLGKNVKVSNSPYYILIQGKQENIDVIKSRIFASLKVFNQDYNEVNFGFSYSKPYYSVIPYADIRGTFESIECLGGKAAYLVLNNVDSHDSLGFWIGLNLENFPKYSRDLEYLKTNLSLNPTGTKASIEKIVTREIFEKMQDDDPTDKSIASFCTHFIRINVSELNDKISQLNLSLKSVKPNWITDNNYDEDKNADIIRDKTFGLTNIYTAINDAYQGQQAGLFFKDIKIILQKK</sequence>
<protein>
    <submittedName>
        <fullName evidence="1">Uncharacterized protein</fullName>
    </submittedName>
</protein>
<accession>A0A3M9N8R0</accession>
<gene>
    <name evidence="1" type="ORF">EFY79_18510</name>
</gene>
<proteinExistence type="predicted"/>
<dbReference type="EMBL" id="RJJR01000018">
    <property type="protein sequence ID" value="RNI33613.1"/>
    <property type="molecule type" value="Genomic_DNA"/>
</dbReference>
<organism evidence="1 2">
    <name type="scientific">Hanamia caeni</name>
    <dbReference type="NCBI Taxonomy" id="2294116"/>
    <lineage>
        <taxon>Bacteria</taxon>
        <taxon>Pseudomonadati</taxon>
        <taxon>Bacteroidota</taxon>
        <taxon>Chitinophagia</taxon>
        <taxon>Chitinophagales</taxon>
        <taxon>Chitinophagaceae</taxon>
        <taxon>Hanamia</taxon>
    </lineage>
</organism>
<name>A0A3M9N8R0_9BACT</name>
<dbReference type="Proteomes" id="UP000267223">
    <property type="component" value="Unassembled WGS sequence"/>
</dbReference>
<evidence type="ECO:0000313" key="2">
    <source>
        <dbReference type="Proteomes" id="UP000267223"/>
    </source>
</evidence>
<reference evidence="1 2" key="1">
    <citation type="submission" date="2018-11" db="EMBL/GenBank/DDBJ databases">
        <title>Draft genome sequence of Ferruginibacter sp. BO-59.</title>
        <authorList>
            <person name="Im W.T."/>
        </authorList>
    </citation>
    <scope>NUCLEOTIDE SEQUENCE [LARGE SCALE GENOMIC DNA]</scope>
    <source>
        <strain evidence="1 2">BO-59</strain>
    </source>
</reference>